<dbReference type="EMBL" id="ML211033">
    <property type="protein sequence ID" value="TFK90898.1"/>
    <property type="molecule type" value="Genomic_DNA"/>
</dbReference>
<dbReference type="InterPro" id="IPR011047">
    <property type="entry name" value="Quinoprotein_ADH-like_sf"/>
</dbReference>
<dbReference type="SUPFAM" id="SSF50998">
    <property type="entry name" value="Quinoprotein alcohol dehydrogenase-like"/>
    <property type="match status" value="2"/>
</dbReference>
<evidence type="ECO:0000256" key="3">
    <source>
        <dbReference type="PROSITE-ProRule" id="PRU00221"/>
    </source>
</evidence>
<sequence>MSSPPLPSLDAETKEKVIYKGAKTLRFALKTLDNVADGSQIPGFKLVTGLLMKVCDAVEASHDNDEKLDDLATSIKRLADTITARVSKHPDDVEALEKLTGPFLAEVEAMTKEVLDARHEHTFRRIWYNKKTAAAIKKLIDKLSSAVNALLVKCTLHLVDSVESLQVDTRSSFHDVEHQITVLDDKVNTIPTVIRANRFSSDTNLHGAPDARFDNRANGHSQCDAHTRMEALSTIYHWIKPHDERLKAPEWPEPLVPCNPATDALIFWIEGVAGSGKSTLAQSVAHWCSSGDFLGGSFFCARDGDRSRAELIFPTIAYQLGCVCPAFRDLLAQVYEKDPHIQGTYLNEQLRKLVIEPLQAVKALPGPVHMDYVVVIDALDECKDRAVVSDVLAALCDGVMDLSPLKFVITSRPDADIISGDGFKKIQLQMAAQRFCLSDIPVIMTRRDVEVYLRKRFREIRLHFGLDERWPATEDLEGLVDLSDGLFIFAATAAKFVGDSAVNDPQSRLCSILRRGPTPPVDHPSRSRRLTYHEPLDNLYLQILQRAFPPVLEPEQTRQCKLLQGIFGALALSRVWLSQSTLAALLGETTETVRHYLGRLQSVIVPPPNDIEPVHFVHRSFADFIVDPNRCIDSDLVAIHGIGHAVLAKCCIRILRSDLRFNICDIADDTQCNSEVSDLEDRIERHIPPSLQHACYHWSYHLAHADMDEELLLSLEEFCKFNLLDWLSVLSLLRSGGDIMLDSLLSAHAAVEHLPPTPSTEAIATLLYECGQAVRSFYPAYSISWSEVYRCTLSFCPSLSPLLRQYLSNDLPPLSRGLLLRHGNRTHWSLNTVTMDAGTFRVPSVTYSRDGRLLASGSYLGYACIWDARTGIMLRKLSCSEHEGEPEDSPDRPTEQVCVAFSADNQQILCGIFHPNDGVTALHTFDVYTGEKLSSIGHEHEQEQEQEQEHVVNRVVVSPDGRYAATCSNDGEAIVWGLPDEVHEVLQYASKRPCRGISFSRDSALLFMAVHLKCTVIDAKTGQVLENGELYHTQPIVNIAVSNSDKIIASACSDGLLHLWDRGSWSRIRSISTRPCLLTQLGRRPLESTWMALDFSPDDKIIATDCALDNGAGNTLQLYDVTSGNYLTSVGAHGGGVLSLQFSPDGTQVVTAGDQFIRIWTVMPACAGLIDDSVGTGMFARAASSLSRYVVNPVNLFRSQTEESLRYADVVTRFAVFTNDGTRLATAGYNMSTKIHDLSNMSRGIGLTSAIDNSNILTTCLACSPSGRYFAAAHIDLNLLTSPRGWTLGGSYTHFKICDTTQSGWKRPLRSLDLAVDEVKKITRGLWTAAVFTQDERYVIAGDSRGHISRHALSCSRWLQWTPTSELVYSISPGADDERIYGAILTLAVSSDSTLILAGSLDIYPGDDFPSRIPPTQPPRYMQYPFHDDAFAPRNQGAFPTLRLIDASSRQVLWLENMQDVVTSLCFSSDASRALAGMRDGLVNLYDVAYMRTGISPLRARTGSGPSATLFTVPAGDRYPIEHVAFSEDGHAIVSETSYAYIGNSSEFLPSNAAKQPSSPPVLYVRDGWVYSAKGSEPAVRMGWVPPDYRYPRNTRSYSRKGTMSVNRDKIVIGTTVDGLKILQAVERDYPLQLHSERSAQVI</sequence>
<feature type="domain" description="NACHT" evidence="4">
    <location>
        <begin position="265"/>
        <end position="415"/>
    </location>
</feature>
<keyword evidence="2" id="KW-0677">Repeat</keyword>
<evidence type="ECO:0000256" key="1">
    <source>
        <dbReference type="ARBA" id="ARBA00022574"/>
    </source>
</evidence>
<dbReference type="InterPro" id="IPR007111">
    <property type="entry name" value="NACHT_NTPase"/>
</dbReference>
<protein>
    <submittedName>
        <fullName evidence="5">WD40 repeat-like protein</fullName>
    </submittedName>
</protein>
<evidence type="ECO:0000313" key="6">
    <source>
        <dbReference type="Proteomes" id="UP000308197"/>
    </source>
</evidence>
<feature type="repeat" description="WD" evidence="3">
    <location>
        <begin position="1029"/>
        <end position="1070"/>
    </location>
</feature>
<name>A0A5C3PSU6_9APHY</name>
<dbReference type="InterPro" id="IPR027417">
    <property type="entry name" value="P-loop_NTPase"/>
</dbReference>
<dbReference type="SUPFAM" id="SSF52540">
    <property type="entry name" value="P-loop containing nucleoside triphosphate hydrolases"/>
    <property type="match status" value="1"/>
</dbReference>
<dbReference type="Gene3D" id="3.40.50.300">
    <property type="entry name" value="P-loop containing nucleotide triphosphate hydrolases"/>
    <property type="match status" value="1"/>
</dbReference>
<feature type="repeat" description="WD" evidence="3">
    <location>
        <begin position="835"/>
        <end position="876"/>
    </location>
</feature>
<dbReference type="InterPro" id="IPR001680">
    <property type="entry name" value="WD40_rpt"/>
</dbReference>
<evidence type="ECO:0000313" key="5">
    <source>
        <dbReference type="EMBL" id="TFK90898.1"/>
    </source>
</evidence>
<evidence type="ECO:0000259" key="4">
    <source>
        <dbReference type="PROSITE" id="PS50837"/>
    </source>
</evidence>
<dbReference type="CDD" id="cd21037">
    <property type="entry name" value="MLKL_NTD"/>
    <property type="match status" value="1"/>
</dbReference>
<dbReference type="Gene3D" id="2.130.10.10">
    <property type="entry name" value="YVTN repeat-like/Quinoprotein amine dehydrogenase"/>
    <property type="match status" value="5"/>
</dbReference>
<keyword evidence="1 3" id="KW-0853">WD repeat</keyword>
<dbReference type="InterPro" id="IPR015943">
    <property type="entry name" value="WD40/YVTN_repeat-like_dom_sf"/>
</dbReference>
<dbReference type="STRING" id="1314778.A0A5C3PSU6"/>
<dbReference type="SMART" id="SM00320">
    <property type="entry name" value="WD40"/>
    <property type="match status" value="7"/>
</dbReference>
<dbReference type="InterPro" id="IPR056884">
    <property type="entry name" value="NPHP3-like_N"/>
</dbReference>
<dbReference type="PANTHER" id="PTHR19848">
    <property type="entry name" value="WD40 REPEAT PROTEIN"/>
    <property type="match status" value="1"/>
</dbReference>
<dbReference type="Pfam" id="PF24883">
    <property type="entry name" value="NPHP3_N"/>
    <property type="match status" value="1"/>
</dbReference>
<dbReference type="InterPro" id="IPR059179">
    <property type="entry name" value="MLKL-like_MCAfunc"/>
</dbReference>
<dbReference type="InParanoid" id="A0A5C3PSU6"/>
<dbReference type="Proteomes" id="UP000308197">
    <property type="component" value="Unassembled WGS sequence"/>
</dbReference>
<evidence type="ECO:0000256" key="2">
    <source>
        <dbReference type="ARBA" id="ARBA00022737"/>
    </source>
</evidence>
<dbReference type="PROSITE" id="PS50837">
    <property type="entry name" value="NACHT"/>
    <property type="match status" value="1"/>
</dbReference>
<dbReference type="Pfam" id="PF00400">
    <property type="entry name" value="WD40"/>
    <property type="match status" value="5"/>
</dbReference>
<gene>
    <name evidence="5" type="ORF">K466DRAFT_358454</name>
</gene>
<proteinExistence type="predicted"/>
<dbReference type="PANTHER" id="PTHR19848:SF8">
    <property type="entry name" value="F-BOX AND WD REPEAT DOMAIN CONTAINING 7"/>
    <property type="match status" value="1"/>
</dbReference>
<organism evidence="5 6">
    <name type="scientific">Polyporus arcularius HHB13444</name>
    <dbReference type="NCBI Taxonomy" id="1314778"/>
    <lineage>
        <taxon>Eukaryota</taxon>
        <taxon>Fungi</taxon>
        <taxon>Dikarya</taxon>
        <taxon>Basidiomycota</taxon>
        <taxon>Agaricomycotina</taxon>
        <taxon>Agaricomycetes</taxon>
        <taxon>Polyporales</taxon>
        <taxon>Polyporaceae</taxon>
        <taxon>Polyporus</taxon>
    </lineage>
</organism>
<reference evidence="5 6" key="1">
    <citation type="journal article" date="2019" name="Nat. Ecol. Evol.">
        <title>Megaphylogeny resolves global patterns of mushroom evolution.</title>
        <authorList>
            <person name="Varga T."/>
            <person name="Krizsan K."/>
            <person name="Foldi C."/>
            <person name="Dima B."/>
            <person name="Sanchez-Garcia M."/>
            <person name="Sanchez-Ramirez S."/>
            <person name="Szollosi G.J."/>
            <person name="Szarkandi J.G."/>
            <person name="Papp V."/>
            <person name="Albert L."/>
            <person name="Andreopoulos W."/>
            <person name="Angelini C."/>
            <person name="Antonin V."/>
            <person name="Barry K.W."/>
            <person name="Bougher N.L."/>
            <person name="Buchanan P."/>
            <person name="Buyck B."/>
            <person name="Bense V."/>
            <person name="Catcheside P."/>
            <person name="Chovatia M."/>
            <person name="Cooper J."/>
            <person name="Damon W."/>
            <person name="Desjardin D."/>
            <person name="Finy P."/>
            <person name="Geml J."/>
            <person name="Haridas S."/>
            <person name="Hughes K."/>
            <person name="Justo A."/>
            <person name="Karasinski D."/>
            <person name="Kautmanova I."/>
            <person name="Kiss B."/>
            <person name="Kocsube S."/>
            <person name="Kotiranta H."/>
            <person name="LaButti K.M."/>
            <person name="Lechner B.E."/>
            <person name="Liimatainen K."/>
            <person name="Lipzen A."/>
            <person name="Lukacs Z."/>
            <person name="Mihaltcheva S."/>
            <person name="Morgado L.N."/>
            <person name="Niskanen T."/>
            <person name="Noordeloos M.E."/>
            <person name="Ohm R.A."/>
            <person name="Ortiz-Santana B."/>
            <person name="Ovrebo C."/>
            <person name="Racz N."/>
            <person name="Riley R."/>
            <person name="Savchenko A."/>
            <person name="Shiryaev A."/>
            <person name="Soop K."/>
            <person name="Spirin V."/>
            <person name="Szebenyi C."/>
            <person name="Tomsovsky M."/>
            <person name="Tulloss R.E."/>
            <person name="Uehling J."/>
            <person name="Grigoriev I.V."/>
            <person name="Vagvolgyi C."/>
            <person name="Papp T."/>
            <person name="Martin F.M."/>
            <person name="Miettinen O."/>
            <person name="Hibbett D.S."/>
            <person name="Nagy L.G."/>
        </authorList>
    </citation>
    <scope>NUCLEOTIDE SEQUENCE [LARGE SCALE GENOMIC DNA]</scope>
    <source>
        <strain evidence="5 6">HHB13444</strain>
    </source>
</reference>
<keyword evidence="6" id="KW-1185">Reference proteome</keyword>
<accession>A0A5C3PSU6</accession>
<dbReference type="PROSITE" id="PS50082">
    <property type="entry name" value="WD_REPEATS_2"/>
    <property type="match status" value="2"/>
</dbReference>